<dbReference type="GO" id="GO:0005524">
    <property type="term" value="F:ATP binding"/>
    <property type="evidence" value="ECO:0007669"/>
    <property type="project" value="UniProtKB-UniRule"/>
</dbReference>
<dbReference type="Gene3D" id="3.40.50.1000">
    <property type="entry name" value="HAD superfamily/HAD-like"/>
    <property type="match status" value="1"/>
</dbReference>
<evidence type="ECO:0000256" key="19">
    <source>
        <dbReference type="ARBA" id="ARBA00029719"/>
    </source>
</evidence>
<dbReference type="CDD" id="cd00371">
    <property type="entry name" value="HMA"/>
    <property type="match status" value="2"/>
</dbReference>
<dbReference type="SUPFAM" id="SSF81665">
    <property type="entry name" value="Calcium ATPase, transmembrane domain M"/>
    <property type="match status" value="1"/>
</dbReference>
<dbReference type="InterPro" id="IPR023214">
    <property type="entry name" value="HAD_sf"/>
</dbReference>
<evidence type="ECO:0000256" key="21">
    <source>
        <dbReference type="ARBA" id="ARBA00037427"/>
    </source>
</evidence>
<dbReference type="SUPFAM" id="SSF55008">
    <property type="entry name" value="HMA, heavy metal-associated domain"/>
    <property type="match status" value="2"/>
</dbReference>
<evidence type="ECO:0000256" key="7">
    <source>
        <dbReference type="ARBA" id="ARBA00022692"/>
    </source>
</evidence>
<dbReference type="InterPro" id="IPR027256">
    <property type="entry name" value="P-typ_ATPase_IB"/>
</dbReference>
<dbReference type="InterPro" id="IPR008250">
    <property type="entry name" value="ATPase_P-typ_transduc_dom_A_sf"/>
</dbReference>
<dbReference type="Pfam" id="PF00122">
    <property type="entry name" value="E1-E2_ATPase"/>
    <property type="match status" value="1"/>
</dbReference>
<feature type="compositionally biased region" description="Basic and acidic residues" evidence="25">
    <location>
        <begin position="743"/>
        <end position="756"/>
    </location>
</feature>
<dbReference type="InterPro" id="IPR023298">
    <property type="entry name" value="ATPase_P-typ_TM_dom_sf"/>
</dbReference>
<evidence type="ECO:0000256" key="8">
    <source>
        <dbReference type="ARBA" id="ARBA00022723"/>
    </source>
</evidence>
<feature type="transmembrane region" description="Helical" evidence="24">
    <location>
        <begin position="181"/>
        <end position="200"/>
    </location>
</feature>
<dbReference type="PRINTS" id="PR00119">
    <property type="entry name" value="CATATPASE"/>
</dbReference>
<keyword evidence="7 24" id="KW-0812">Transmembrane</keyword>
<evidence type="ECO:0000256" key="13">
    <source>
        <dbReference type="ARBA" id="ARBA00022842"/>
    </source>
</evidence>
<dbReference type="GO" id="GO:0005507">
    <property type="term" value="F:copper ion binding"/>
    <property type="evidence" value="ECO:0007669"/>
    <property type="project" value="InterPro"/>
</dbReference>
<keyword evidence="14" id="KW-1278">Translocase</keyword>
<keyword evidence="18 24" id="KW-0472">Membrane</keyword>
<dbReference type="NCBIfam" id="TIGR00003">
    <property type="entry name" value="copper ion binding protein"/>
    <property type="match status" value="2"/>
</dbReference>
<dbReference type="Gene3D" id="3.30.70.100">
    <property type="match status" value="2"/>
</dbReference>
<dbReference type="GO" id="GO:0005886">
    <property type="term" value="C:plasma membrane"/>
    <property type="evidence" value="ECO:0007669"/>
    <property type="project" value="UniProtKB-SubCell"/>
</dbReference>
<evidence type="ECO:0000256" key="12">
    <source>
        <dbReference type="ARBA" id="ARBA00022840"/>
    </source>
</evidence>
<comment type="caution">
    <text evidence="27">The sequence shown here is derived from an EMBL/GenBank/DDBJ whole genome shotgun (WGS) entry which is preliminary data.</text>
</comment>
<evidence type="ECO:0000313" key="27">
    <source>
        <dbReference type="EMBL" id="HIU59486.1"/>
    </source>
</evidence>
<dbReference type="SUPFAM" id="SSF56784">
    <property type="entry name" value="HAD-like"/>
    <property type="match status" value="1"/>
</dbReference>
<dbReference type="InterPro" id="IPR036412">
    <property type="entry name" value="HAD-like_sf"/>
</dbReference>
<keyword evidence="9" id="KW-0677">Repeat</keyword>
<evidence type="ECO:0000256" key="16">
    <source>
        <dbReference type="ARBA" id="ARBA00023008"/>
    </source>
</evidence>
<feature type="transmembrane region" description="Helical" evidence="24">
    <location>
        <begin position="674"/>
        <end position="695"/>
    </location>
</feature>
<dbReference type="EC" id="7.2.2.8" evidence="3"/>
<evidence type="ECO:0000256" key="15">
    <source>
        <dbReference type="ARBA" id="ARBA00022989"/>
    </source>
</evidence>
<keyword evidence="13" id="KW-0460">Magnesium</keyword>
<dbReference type="Gene3D" id="3.40.1110.10">
    <property type="entry name" value="Calcium-transporting ATPase, cytoplasmic domain N"/>
    <property type="match status" value="1"/>
</dbReference>
<dbReference type="GO" id="GO:0016887">
    <property type="term" value="F:ATP hydrolysis activity"/>
    <property type="evidence" value="ECO:0007669"/>
    <property type="project" value="InterPro"/>
</dbReference>
<feature type="transmembrane region" description="Helical" evidence="24">
    <location>
        <begin position="115"/>
        <end position="133"/>
    </location>
</feature>
<keyword evidence="5" id="KW-0813">Transport</keyword>
<evidence type="ECO:0000256" key="11">
    <source>
        <dbReference type="ARBA" id="ARBA00022796"/>
    </source>
</evidence>
<dbReference type="InterPro" id="IPR036163">
    <property type="entry name" value="HMA_dom_sf"/>
</dbReference>
<gene>
    <name evidence="27" type="ORF">IAC57_05215</name>
</gene>
<keyword evidence="17" id="KW-0406">Ion transport</keyword>
<feature type="domain" description="HMA" evidence="26">
    <location>
        <begin position="1"/>
        <end position="67"/>
    </location>
</feature>
<keyword evidence="12 24" id="KW-0067">ATP-binding</keyword>
<dbReference type="InterPro" id="IPR006121">
    <property type="entry name" value="HMA_dom"/>
</dbReference>
<dbReference type="PROSITE" id="PS01047">
    <property type="entry name" value="HMA_1"/>
    <property type="match status" value="2"/>
</dbReference>
<evidence type="ECO:0000256" key="6">
    <source>
        <dbReference type="ARBA" id="ARBA00022475"/>
    </source>
</evidence>
<evidence type="ECO:0000256" key="5">
    <source>
        <dbReference type="ARBA" id="ARBA00022448"/>
    </source>
</evidence>
<dbReference type="NCBIfam" id="TIGR01494">
    <property type="entry name" value="ATPase_P-type"/>
    <property type="match status" value="1"/>
</dbReference>
<evidence type="ECO:0000256" key="4">
    <source>
        <dbReference type="ARBA" id="ARBA00015102"/>
    </source>
</evidence>
<dbReference type="NCBIfam" id="TIGR01511">
    <property type="entry name" value="ATPase-IB1_Cu"/>
    <property type="match status" value="1"/>
</dbReference>
<organism evidence="27 28">
    <name type="scientific">Candidatus Scatosoma pullistercoris</name>
    <dbReference type="NCBI Taxonomy" id="2840934"/>
    <lineage>
        <taxon>Bacteria</taxon>
        <taxon>Bacillati</taxon>
        <taxon>Bacillota</taxon>
        <taxon>Clostridia</taxon>
        <taxon>Candidatus Scatosoma</taxon>
    </lineage>
</organism>
<keyword evidence="6 24" id="KW-1003">Cell membrane</keyword>
<keyword evidence="8 24" id="KW-0479">Metal-binding</keyword>
<reference evidence="27" key="1">
    <citation type="submission" date="2020-10" db="EMBL/GenBank/DDBJ databases">
        <authorList>
            <person name="Gilroy R."/>
        </authorList>
    </citation>
    <scope>NUCLEOTIDE SEQUENCE</scope>
    <source>
        <strain evidence="27">11687</strain>
    </source>
</reference>
<dbReference type="Proteomes" id="UP000824081">
    <property type="component" value="Unassembled WGS sequence"/>
</dbReference>
<dbReference type="PANTHER" id="PTHR43520:SF8">
    <property type="entry name" value="P-TYPE CU(+) TRANSPORTER"/>
    <property type="match status" value="1"/>
</dbReference>
<protein>
    <recommendedName>
        <fullName evidence="4">Copper-exporting P-type ATPase</fullName>
        <ecNumber evidence="3">7.2.2.8</ecNumber>
    </recommendedName>
    <alternativeName>
        <fullName evidence="19">Copper-exporting P-type ATPase A</fullName>
    </alternativeName>
    <alternativeName>
        <fullName evidence="20">Cu(+)-exporting ATPase</fullName>
    </alternativeName>
    <alternativeName>
        <fullName evidence="23">Probable copper-transporting ATPase SynA</fullName>
    </alternativeName>
</protein>
<comment type="function">
    <text evidence="21">Involved in copper transport.</text>
</comment>
<keyword evidence="15 24" id="KW-1133">Transmembrane helix</keyword>
<dbReference type="CDD" id="cd02094">
    <property type="entry name" value="P-type_ATPase_Cu-like"/>
    <property type="match status" value="1"/>
</dbReference>
<feature type="transmembrane region" description="Helical" evidence="24">
    <location>
        <begin position="701"/>
        <end position="720"/>
    </location>
</feature>
<dbReference type="PRINTS" id="PR00942">
    <property type="entry name" value="CUATPASEI"/>
</dbReference>
<evidence type="ECO:0000256" key="14">
    <source>
        <dbReference type="ARBA" id="ARBA00022967"/>
    </source>
</evidence>
<feature type="transmembrane region" description="Helical" evidence="24">
    <location>
        <begin position="153"/>
        <end position="175"/>
    </location>
</feature>
<dbReference type="Gene3D" id="2.70.150.10">
    <property type="entry name" value="Calcium-transporting ATPase, cytoplasmic transduction domain A"/>
    <property type="match status" value="1"/>
</dbReference>
<dbReference type="Pfam" id="PF00702">
    <property type="entry name" value="Hydrolase"/>
    <property type="match status" value="1"/>
</dbReference>
<evidence type="ECO:0000256" key="10">
    <source>
        <dbReference type="ARBA" id="ARBA00022741"/>
    </source>
</evidence>
<keyword evidence="10 24" id="KW-0547">Nucleotide-binding</keyword>
<sequence>MKEKFSVTGMTCSACSAGIERTLNKTEGVRSAEVSLMGESMVVDYDESRISREKIIESVKELGYGASLFDESAWKKQKPATDSLKRRFLISLVFLLPLLYFSMGGMIGLPQPSAWIGSTVQLVLTAAIIAVNFRFFTGGTKALVKRVPNMDTLVALGSFASFAYSLVLTVFIYTGRMEHAHLFYESAAMILTLVTLGKWLEEKSRRKTGEEVEKLIRLMPDTVTAERNGTRSVIPFSEIAVGDLLIVKQGDYIPVDGKIAEGHAFVDRAAITGESMPVEVSEGDSVTGADIVKSGFLKVRAEKVGAETTLSQIVRMVKEAGASKAPIQKIADKIAGVFVPAVTLIALVTFAVWMLVSKEVGTAANYAISVLVISCPCALGLATPVAVMAATGRGMSLGILFKDAEALQKARNVNCVLLDKTATLTVGAPRVTDFELLAEEREFVLGMAASIEAHSGHPIAECVKSYAEENGGQNGIVTTGYRYETGKGAVADYNGVTYRLGNRKLLGNTVSKYAFDREKFYSAEGKTAVFLADDKRVLAIFAVADTLKETSSEAVQSLKDRKIRVAMLTGDNENVAKAIAGKVGIDEYFAEALPEDKAKAVERVQAVGGYVAMVGDGINDSPALKTADVGVAMGTGTDIAIDSADVVLVSGDLRSVSTMVDLSKAAVRNIKENLFWAFIYNCIAIPVAAGAFSFADISLNPMIAAACMSLSSLFVVCNALRLTRFGKRRTNQAILSSGNSGMQRDKTGHQEKKEAETAMKKTLNIKGMMCNHCVMHVTKALEGVSGVAKAEVSLKDNQAVVTLKENVSDTDLTNAVKEAGYEVTSIE</sequence>
<dbReference type="GO" id="GO:0055070">
    <property type="term" value="P:copper ion homeostasis"/>
    <property type="evidence" value="ECO:0007669"/>
    <property type="project" value="TreeGrafter"/>
</dbReference>
<evidence type="ECO:0000256" key="3">
    <source>
        <dbReference type="ARBA" id="ARBA00012517"/>
    </source>
</evidence>
<evidence type="ECO:0000256" key="9">
    <source>
        <dbReference type="ARBA" id="ARBA00022737"/>
    </source>
</evidence>
<feature type="region of interest" description="Disordered" evidence="25">
    <location>
        <begin position="737"/>
        <end position="756"/>
    </location>
</feature>
<feature type="transmembrane region" description="Helical" evidence="24">
    <location>
        <begin position="334"/>
        <end position="356"/>
    </location>
</feature>
<dbReference type="GO" id="GO:0140581">
    <property type="term" value="F:P-type monovalent copper transporter activity"/>
    <property type="evidence" value="ECO:0007669"/>
    <property type="project" value="UniProtKB-EC"/>
</dbReference>
<comment type="catalytic activity">
    <reaction evidence="22">
        <text>Cu(+)(in) + ATP + H2O = Cu(+)(out) + ADP + phosphate + H(+)</text>
        <dbReference type="Rhea" id="RHEA:25792"/>
        <dbReference type="ChEBI" id="CHEBI:15377"/>
        <dbReference type="ChEBI" id="CHEBI:15378"/>
        <dbReference type="ChEBI" id="CHEBI:30616"/>
        <dbReference type="ChEBI" id="CHEBI:43474"/>
        <dbReference type="ChEBI" id="CHEBI:49552"/>
        <dbReference type="ChEBI" id="CHEBI:456216"/>
        <dbReference type="EC" id="7.2.2.8"/>
    </reaction>
</comment>
<evidence type="ECO:0000259" key="26">
    <source>
        <dbReference type="PROSITE" id="PS50846"/>
    </source>
</evidence>
<evidence type="ECO:0000256" key="25">
    <source>
        <dbReference type="SAM" id="MobiDB-lite"/>
    </source>
</evidence>
<dbReference type="InterPro" id="IPR017969">
    <property type="entry name" value="Heavy-metal-associated_CS"/>
</dbReference>
<evidence type="ECO:0000256" key="20">
    <source>
        <dbReference type="ARBA" id="ARBA00033239"/>
    </source>
</evidence>
<dbReference type="SUPFAM" id="SSF81653">
    <property type="entry name" value="Calcium ATPase, transduction domain A"/>
    <property type="match status" value="1"/>
</dbReference>
<dbReference type="PROSITE" id="PS50846">
    <property type="entry name" value="HMA_2"/>
    <property type="match status" value="2"/>
</dbReference>
<feature type="domain" description="HMA" evidence="26">
    <location>
        <begin position="759"/>
        <end position="824"/>
    </location>
</feature>
<evidence type="ECO:0000256" key="17">
    <source>
        <dbReference type="ARBA" id="ARBA00023065"/>
    </source>
</evidence>
<dbReference type="InterPro" id="IPR023299">
    <property type="entry name" value="ATPase_P-typ_cyto_dom_N"/>
</dbReference>
<dbReference type="EMBL" id="DVMZ01000137">
    <property type="protein sequence ID" value="HIU59486.1"/>
    <property type="molecule type" value="Genomic_DNA"/>
</dbReference>
<evidence type="ECO:0000256" key="18">
    <source>
        <dbReference type="ARBA" id="ARBA00023136"/>
    </source>
</evidence>
<proteinExistence type="inferred from homology"/>
<evidence type="ECO:0000256" key="1">
    <source>
        <dbReference type="ARBA" id="ARBA00004651"/>
    </source>
</evidence>
<dbReference type="Pfam" id="PF00403">
    <property type="entry name" value="HMA"/>
    <property type="match status" value="2"/>
</dbReference>
<dbReference type="InterPro" id="IPR059000">
    <property type="entry name" value="ATPase_P-type_domA"/>
</dbReference>
<evidence type="ECO:0000256" key="23">
    <source>
        <dbReference type="ARBA" id="ARBA00069640"/>
    </source>
</evidence>
<dbReference type="FunFam" id="3.30.70.100:FF:000001">
    <property type="entry name" value="ATPase copper transporting beta"/>
    <property type="match status" value="1"/>
</dbReference>
<dbReference type="InterPro" id="IPR006122">
    <property type="entry name" value="HMA_Cu_ion-bd"/>
</dbReference>
<dbReference type="NCBIfam" id="TIGR01525">
    <property type="entry name" value="ATPase-IB_hvy"/>
    <property type="match status" value="1"/>
</dbReference>
<evidence type="ECO:0000256" key="22">
    <source>
        <dbReference type="ARBA" id="ARBA00049289"/>
    </source>
</evidence>
<name>A0A9D1MFX6_9FIRM</name>
<dbReference type="PANTHER" id="PTHR43520">
    <property type="entry name" value="ATP7, ISOFORM B"/>
    <property type="match status" value="1"/>
</dbReference>
<dbReference type="InterPro" id="IPR001757">
    <property type="entry name" value="P_typ_ATPase"/>
</dbReference>
<evidence type="ECO:0000313" key="28">
    <source>
        <dbReference type="Proteomes" id="UP000824081"/>
    </source>
</evidence>
<evidence type="ECO:0000256" key="24">
    <source>
        <dbReference type="RuleBase" id="RU362081"/>
    </source>
</evidence>
<feature type="transmembrane region" description="Helical" evidence="24">
    <location>
        <begin position="88"/>
        <end position="109"/>
    </location>
</feature>
<accession>A0A9D1MFX6</accession>
<dbReference type="PRINTS" id="PR00943">
    <property type="entry name" value="CUATPASE"/>
</dbReference>
<evidence type="ECO:0000256" key="2">
    <source>
        <dbReference type="ARBA" id="ARBA00006024"/>
    </source>
</evidence>
<keyword evidence="11" id="KW-0187">Copper transport</keyword>
<comment type="subcellular location">
    <subcellularLocation>
        <location evidence="1">Cell membrane</location>
        <topology evidence="1">Multi-pass membrane protein</topology>
    </subcellularLocation>
</comment>
<feature type="transmembrane region" description="Helical" evidence="24">
    <location>
        <begin position="368"/>
        <end position="390"/>
    </location>
</feature>
<dbReference type="FunFam" id="2.70.150.10:FF:000020">
    <property type="entry name" value="Copper-exporting P-type ATPase A"/>
    <property type="match status" value="1"/>
</dbReference>
<comment type="similarity">
    <text evidence="2 24">Belongs to the cation transport ATPase (P-type) (TC 3.A.3) family. Type IB subfamily.</text>
</comment>
<reference evidence="27" key="2">
    <citation type="journal article" date="2021" name="PeerJ">
        <title>Extensive microbial diversity within the chicken gut microbiome revealed by metagenomics and culture.</title>
        <authorList>
            <person name="Gilroy R."/>
            <person name="Ravi A."/>
            <person name="Getino M."/>
            <person name="Pursley I."/>
            <person name="Horton D.L."/>
            <person name="Alikhan N.F."/>
            <person name="Baker D."/>
            <person name="Gharbi K."/>
            <person name="Hall N."/>
            <person name="Watson M."/>
            <person name="Adriaenssens E.M."/>
            <person name="Foster-Nyarko E."/>
            <person name="Jarju S."/>
            <person name="Secka A."/>
            <person name="Antonio M."/>
            <person name="Oren A."/>
            <person name="Chaudhuri R.R."/>
            <person name="La Ragione R."/>
            <person name="Hildebrand F."/>
            <person name="Pallen M.J."/>
        </authorList>
    </citation>
    <scope>NUCLEOTIDE SEQUENCE</scope>
    <source>
        <strain evidence="27">11687</strain>
    </source>
</reference>
<keyword evidence="16" id="KW-0186">Copper</keyword>
<dbReference type="GO" id="GO:0043682">
    <property type="term" value="F:P-type divalent copper transporter activity"/>
    <property type="evidence" value="ECO:0007669"/>
    <property type="project" value="TreeGrafter"/>
</dbReference>
<dbReference type="AlphaFoldDB" id="A0A9D1MFX6"/>